<dbReference type="InterPro" id="IPR032473">
    <property type="entry name" value="Argonaute_Mid_dom"/>
</dbReference>
<reference evidence="2" key="1">
    <citation type="journal article" date="2021" name="Sci. Adv.">
        <title>The American lobster genome reveals insights on longevity, neural, and immune adaptations.</title>
        <authorList>
            <person name="Polinski J.M."/>
            <person name="Zimin A.V."/>
            <person name="Clark K.F."/>
            <person name="Kohn A.B."/>
            <person name="Sadowski N."/>
            <person name="Timp W."/>
            <person name="Ptitsyn A."/>
            <person name="Khanna P."/>
            <person name="Romanova D.Y."/>
            <person name="Williams P."/>
            <person name="Greenwood S.J."/>
            <person name="Moroz L.L."/>
            <person name="Walt D.R."/>
            <person name="Bodnar A.G."/>
        </authorList>
    </citation>
    <scope>NUCLEOTIDE SEQUENCE</scope>
    <source>
        <strain evidence="2">GMGI-L3</strain>
    </source>
</reference>
<dbReference type="SUPFAM" id="SSF53098">
    <property type="entry name" value="Ribonuclease H-like"/>
    <property type="match status" value="1"/>
</dbReference>
<protein>
    <submittedName>
        <fullName evidence="2">Argonaute 2-like 7</fullName>
    </submittedName>
</protein>
<proteinExistence type="predicted"/>
<dbReference type="AlphaFoldDB" id="A0A8J5N0G1"/>
<evidence type="ECO:0000259" key="1">
    <source>
        <dbReference type="PROSITE" id="PS50822"/>
    </source>
</evidence>
<accession>A0A8J5N0G1</accession>
<dbReference type="EMBL" id="JAHLQT010013529">
    <property type="protein sequence ID" value="KAG7170783.1"/>
    <property type="molecule type" value="Genomic_DNA"/>
</dbReference>
<dbReference type="InterPro" id="IPR003165">
    <property type="entry name" value="Piwi"/>
</dbReference>
<feature type="domain" description="Piwi" evidence="1">
    <location>
        <begin position="196"/>
        <end position="396"/>
    </location>
</feature>
<dbReference type="Proteomes" id="UP000747542">
    <property type="component" value="Unassembled WGS sequence"/>
</dbReference>
<comment type="caution">
    <text evidence="2">The sequence shown here is derived from an EMBL/GenBank/DDBJ whole genome shotgun (WGS) entry which is preliminary data.</text>
</comment>
<dbReference type="InterPro" id="IPR036085">
    <property type="entry name" value="PAZ_dom_sf"/>
</dbReference>
<feature type="non-terminal residue" evidence="2">
    <location>
        <position position="538"/>
    </location>
</feature>
<evidence type="ECO:0000313" key="3">
    <source>
        <dbReference type="Proteomes" id="UP000747542"/>
    </source>
</evidence>
<dbReference type="Pfam" id="PF16487">
    <property type="entry name" value="ArgoMid"/>
    <property type="match status" value="1"/>
</dbReference>
<evidence type="ECO:0000313" key="2">
    <source>
        <dbReference type="EMBL" id="KAG7170783.1"/>
    </source>
</evidence>
<dbReference type="InterPro" id="IPR036397">
    <property type="entry name" value="RNaseH_sf"/>
</dbReference>
<sequence length="538" mass="61472">NGDGVDEPVAGYNCLYTHYLWEKRGRKRCCKIYKGQRVVKKLSDRETAQFIRTTAVPPATRKKQICNIHRTNDFTQDPMLKNLQFSIAERPLHMEGRILPAPELLMDAPVQPREGVWDARRRLFYRGADINTWVVMNYNPRFVDQRSTETFITKLLHMADEKGMKFSEPVAAFGVRTPCPEQDFTRLKQEYSNLQLVLVILGRGGDLYARIKRTGDTEVGILSQCVQATNVTAIKPQTLGNILLKINAKMGGINNVLSRTGMPMILERPVMIMGADVNHPSAGDGESPSMAAVVASYDRFASKFSVEVRPQPHRVEIIQDLKEMTKNLLRSFFIYTKGHKPERIVMYRDGVSESQFQEVLSYELKAMRTACTETEVDYTPGITFLVVQKRHHTRYINVTDVHFLSIFFQFLLILLLSSSPLIGSLASWAIGHVCVTHCWQVLDMHWLLNVSHPAPVLVWSMCVYTHTYIQYRLSKLLSLERMAPCPGRKNGGNFKTTHRDFWVHPGCHPQIIEDCEIKISEFSRRTVYSGLSVNERFG</sequence>
<gene>
    <name evidence="2" type="primary">Ago2-L7</name>
    <name evidence="2" type="ORF">Hamer_G029965</name>
</gene>
<keyword evidence="3" id="KW-1185">Reference proteome</keyword>
<dbReference type="InterPro" id="IPR012337">
    <property type="entry name" value="RNaseH-like_sf"/>
</dbReference>
<dbReference type="PANTHER" id="PTHR22891">
    <property type="entry name" value="EUKARYOTIC TRANSLATION INITIATION FACTOR 2C"/>
    <property type="match status" value="1"/>
</dbReference>
<dbReference type="Pfam" id="PF02171">
    <property type="entry name" value="Piwi"/>
    <property type="match status" value="1"/>
</dbReference>
<dbReference type="GO" id="GO:0003676">
    <property type="term" value="F:nucleic acid binding"/>
    <property type="evidence" value="ECO:0007669"/>
    <property type="project" value="InterPro"/>
</dbReference>
<dbReference type="Gene3D" id="3.40.50.2300">
    <property type="match status" value="1"/>
</dbReference>
<dbReference type="PROSITE" id="PS50822">
    <property type="entry name" value="PIWI"/>
    <property type="match status" value="1"/>
</dbReference>
<name>A0A8J5N0G1_HOMAM</name>
<dbReference type="SUPFAM" id="SSF101690">
    <property type="entry name" value="PAZ domain"/>
    <property type="match status" value="1"/>
</dbReference>
<organism evidence="2 3">
    <name type="scientific">Homarus americanus</name>
    <name type="common">American lobster</name>
    <dbReference type="NCBI Taxonomy" id="6706"/>
    <lineage>
        <taxon>Eukaryota</taxon>
        <taxon>Metazoa</taxon>
        <taxon>Ecdysozoa</taxon>
        <taxon>Arthropoda</taxon>
        <taxon>Crustacea</taxon>
        <taxon>Multicrustacea</taxon>
        <taxon>Malacostraca</taxon>
        <taxon>Eumalacostraca</taxon>
        <taxon>Eucarida</taxon>
        <taxon>Decapoda</taxon>
        <taxon>Pleocyemata</taxon>
        <taxon>Astacidea</taxon>
        <taxon>Nephropoidea</taxon>
        <taxon>Nephropidae</taxon>
        <taxon>Homarus</taxon>
    </lineage>
</organism>
<dbReference type="SMART" id="SM00950">
    <property type="entry name" value="Piwi"/>
    <property type="match status" value="1"/>
</dbReference>
<dbReference type="Gene3D" id="3.30.420.10">
    <property type="entry name" value="Ribonuclease H-like superfamily/Ribonuclease H"/>
    <property type="match status" value="1"/>
</dbReference>